<dbReference type="EC" id="5.2.1.8" evidence="4"/>
<dbReference type="Pfam" id="PF00160">
    <property type="entry name" value="Pro_isomerase"/>
    <property type="match status" value="1"/>
</dbReference>
<dbReference type="PIRSF" id="PIRSF001467">
    <property type="entry name" value="Peptidylpro_ismrse"/>
    <property type="match status" value="1"/>
</dbReference>
<keyword evidence="7" id="KW-1185">Reference proteome</keyword>
<dbReference type="GO" id="GO:0005737">
    <property type="term" value="C:cytoplasm"/>
    <property type="evidence" value="ECO:0007669"/>
    <property type="project" value="TreeGrafter"/>
</dbReference>
<evidence type="ECO:0000256" key="3">
    <source>
        <dbReference type="ARBA" id="ARBA00023235"/>
    </source>
</evidence>
<dbReference type="GO" id="GO:0003755">
    <property type="term" value="F:peptidyl-prolyl cis-trans isomerase activity"/>
    <property type="evidence" value="ECO:0007669"/>
    <property type="project" value="UniProtKB-UniRule"/>
</dbReference>
<dbReference type="GO" id="GO:0016018">
    <property type="term" value="F:cyclosporin A binding"/>
    <property type="evidence" value="ECO:0007669"/>
    <property type="project" value="TreeGrafter"/>
</dbReference>
<comment type="catalytic activity">
    <reaction evidence="1 4">
        <text>[protein]-peptidylproline (omega=180) = [protein]-peptidylproline (omega=0)</text>
        <dbReference type="Rhea" id="RHEA:16237"/>
        <dbReference type="Rhea" id="RHEA-COMP:10747"/>
        <dbReference type="Rhea" id="RHEA-COMP:10748"/>
        <dbReference type="ChEBI" id="CHEBI:83833"/>
        <dbReference type="ChEBI" id="CHEBI:83834"/>
        <dbReference type="EC" id="5.2.1.8"/>
    </reaction>
</comment>
<comment type="similarity">
    <text evidence="4">Belongs to the cyclophilin-type PPIase family.</text>
</comment>
<evidence type="ECO:0000256" key="4">
    <source>
        <dbReference type="RuleBase" id="RU363019"/>
    </source>
</evidence>
<reference evidence="6 7" key="1">
    <citation type="submission" date="2017-04" db="EMBL/GenBank/DDBJ databases">
        <title>Genome sequencing of [Candida] sorbophila.</title>
        <authorList>
            <person name="Ahn J.O."/>
        </authorList>
    </citation>
    <scope>NUCLEOTIDE SEQUENCE [LARGE SCALE GENOMIC DNA]</scope>
    <source>
        <strain evidence="6 7">DS02</strain>
    </source>
</reference>
<sequence>MVVTVFLDFGLKGDESPIGRVILELNQSTPKAAENFRQFCTGEFRPNGLPVGYKGCKILDVSDGLIRTGDFMYNNGTGSQSIYGSAYFPSEDLTMPVVKHSLVMWNQGSPNTDGCQFLLTTKDMPEMNGKYQVVGKIVQGGSVVDKLRRYSDYSRLCILESGEM</sequence>
<feature type="domain" description="PPIase cyclophilin-type" evidence="5">
    <location>
        <begin position="8"/>
        <end position="149"/>
    </location>
</feature>
<dbReference type="GeneID" id="36517540"/>
<dbReference type="GO" id="GO:0006457">
    <property type="term" value="P:protein folding"/>
    <property type="evidence" value="ECO:0007669"/>
    <property type="project" value="TreeGrafter"/>
</dbReference>
<dbReference type="Proteomes" id="UP000238350">
    <property type="component" value="Unassembled WGS sequence"/>
</dbReference>
<dbReference type="OrthoDB" id="193499at2759"/>
<dbReference type="PRINTS" id="PR00153">
    <property type="entry name" value="CSAPPISMRASE"/>
</dbReference>
<dbReference type="InterPro" id="IPR024936">
    <property type="entry name" value="Cyclophilin-type_PPIase"/>
</dbReference>
<evidence type="ECO:0000259" key="5">
    <source>
        <dbReference type="PROSITE" id="PS50072"/>
    </source>
</evidence>
<evidence type="ECO:0000313" key="6">
    <source>
        <dbReference type="EMBL" id="PRT56172.1"/>
    </source>
</evidence>
<proteinExistence type="inferred from homology"/>
<evidence type="ECO:0000256" key="1">
    <source>
        <dbReference type="ARBA" id="ARBA00000971"/>
    </source>
</evidence>
<dbReference type="InterPro" id="IPR002130">
    <property type="entry name" value="Cyclophilin-type_PPIase_dom"/>
</dbReference>
<dbReference type="SUPFAM" id="SSF50891">
    <property type="entry name" value="Cyclophilin-like"/>
    <property type="match status" value="1"/>
</dbReference>
<dbReference type="STRING" id="45607.A0A2T0FMF7"/>
<gene>
    <name evidence="6" type="ORF">B9G98_03792</name>
</gene>
<dbReference type="Gene3D" id="2.40.100.10">
    <property type="entry name" value="Cyclophilin-like"/>
    <property type="match status" value="1"/>
</dbReference>
<dbReference type="AlphaFoldDB" id="A0A2T0FMF7"/>
<protein>
    <recommendedName>
        <fullName evidence="4">Peptidyl-prolyl cis-trans isomerase</fullName>
        <shortName evidence="4">PPIase</shortName>
        <ecNumber evidence="4">5.2.1.8</ecNumber>
    </recommendedName>
</protein>
<dbReference type="PANTHER" id="PTHR11071:SF561">
    <property type="entry name" value="PEPTIDYL-PROLYL CIS-TRANS ISOMERASE D-RELATED"/>
    <property type="match status" value="1"/>
</dbReference>
<accession>A0A2T0FMF7</accession>
<organism evidence="6 7">
    <name type="scientific">Wickerhamiella sorbophila</name>
    <dbReference type="NCBI Taxonomy" id="45607"/>
    <lineage>
        <taxon>Eukaryota</taxon>
        <taxon>Fungi</taxon>
        <taxon>Dikarya</taxon>
        <taxon>Ascomycota</taxon>
        <taxon>Saccharomycotina</taxon>
        <taxon>Dipodascomycetes</taxon>
        <taxon>Dipodascales</taxon>
        <taxon>Trichomonascaceae</taxon>
        <taxon>Wickerhamiella</taxon>
    </lineage>
</organism>
<keyword evidence="2 4" id="KW-0697">Rotamase</keyword>
<evidence type="ECO:0000256" key="2">
    <source>
        <dbReference type="ARBA" id="ARBA00023110"/>
    </source>
</evidence>
<dbReference type="RefSeq" id="XP_024666117.1">
    <property type="nucleotide sequence ID" value="XM_024810349.1"/>
</dbReference>
<comment type="function">
    <text evidence="4">PPIases accelerate the folding of proteins. It catalyzes the cis-trans isomerization of proline imidic peptide bonds in oligopeptides.</text>
</comment>
<evidence type="ECO:0000313" key="7">
    <source>
        <dbReference type="Proteomes" id="UP000238350"/>
    </source>
</evidence>
<dbReference type="PANTHER" id="PTHR11071">
    <property type="entry name" value="PEPTIDYL-PROLYL CIS-TRANS ISOMERASE"/>
    <property type="match status" value="1"/>
</dbReference>
<dbReference type="EMBL" id="NDIQ01000022">
    <property type="protein sequence ID" value="PRT56172.1"/>
    <property type="molecule type" value="Genomic_DNA"/>
</dbReference>
<comment type="caution">
    <text evidence="6">The sequence shown here is derived from an EMBL/GenBank/DDBJ whole genome shotgun (WGS) entry which is preliminary data.</text>
</comment>
<dbReference type="PROSITE" id="PS50072">
    <property type="entry name" value="CSA_PPIASE_2"/>
    <property type="match status" value="1"/>
</dbReference>
<keyword evidence="3 4" id="KW-0413">Isomerase</keyword>
<dbReference type="InterPro" id="IPR029000">
    <property type="entry name" value="Cyclophilin-like_dom_sf"/>
</dbReference>
<name>A0A2T0FMF7_9ASCO</name>